<evidence type="ECO:0008006" key="4">
    <source>
        <dbReference type="Google" id="ProtNLM"/>
    </source>
</evidence>
<dbReference type="AlphaFoldDB" id="A0A430ABW1"/>
<proteinExistence type="predicted"/>
<gene>
    <name evidence="2" type="ORF">CBF31_01465</name>
</gene>
<keyword evidence="3" id="KW-1185">Reference proteome</keyword>
<evidence type="ECO:0000313" key="3">
    <source>
        <dbReference type="Proteomes" id="UP000287101"/>
    </source>
</evidence>
<organism evidence="2 3">
    <name type="scientific">Vagococcus fessus</name>
    <dbReference type="NCBI Taxonomy" id="120370"/>
    <lineage>
        <taxon>Bacteria</taxon>
        <taxon>Bacillati</taxon>
        <taxon>Bacillota</taxon>
        <taxon>Bacilli</taxon>
        <taxon>Lactobacillales</taxon>
        <taxon>Enterococcaceae</taxon>
        <taxon>Vagococcus</taxon>
    </lineage>
</organism>
<dbReference type="RefSeq" id="WP_126830246.1">
    <property type="nucleotide sequence ID" value="NZ_CBCRYB010000002.1"/>
</dbReference>
<evidence type="ECO:0000313" key="2">
    <source>
        <dbReference type="EMBL" id="RSU04713.1"/>
    </source>
</evidence>
<feature type="transmembrane region" description="Helical" evidence="1">
    <location>
        <begin position="7"/>
        <end position="26"/>
    </location>
</feature>
<keyword evidence="1" id="KW-1133">Transmembrane helix</keyword>
<dbReference type="Proteomes" id="UP000287101">
    <property type="component" value="Unassembled WGS sequence"/>
</dbReference>
<keyword evidence="1" id="KW-0812">Transmembrane</keyword>
<feature type="transmembrane region" description="Helical" evidence="1">
    <location>
        <begin position="269"/>
        <end position="288"/>
    </location>
</feature>
<dbReference type="OrthoDB" id="9820698at2"/>
<reference evidence="2 3" key="1">
    <citation type="submission" date="2017-05" db="EMBL/GenBank/DDBJ databases">
        <title>Vagococcus spp. assemblies.</title>
        <authorList>
            <person name="Gulvik C.A."/>
        </authorList>
    </citation>
    <scope>NUCLEOTIDE SEQUENCE [LARGE SCALE GENOMIC DNA]</scope>
    <source>
        <strain evidence="2 3">CCUG 41755</strain>
    </source>
</reference>
<protein>
    <recommendedName>
        <fullName evidence="4">ABC3 transporter permease protein domain-containing protein</fullName>
    </recommendedName>
</protein>
<feature type="transmembrane region" description="Helical" evidence="1">
    <location>
        <begin position="308"/>
        <end position="328"/>
    </location>
</feature>
<comment type="caution">
    <text evidence="2">The sequence shown here is derived from an EMBL/GenBank/DDBJ whole genome shotgun (WGS) entry which is preliminary data.</text>
</comment>
<dbReference type="EMBL" id="NGJY01000001">
    <property type="protein sequence ID" value="RSU04713.1"/>
    <property type="molecule type" value="Genomic_DNA"/>
</dbReference>
<evidence type="ECO:0000256" key="1">
    <source>
        <dbReference type="SAM" id="Phobius"/>
    </source>
</evidence>
<keyword evidence="1" id="KW-0472">Membrane</keyword>
<name>A0A430ABW1_9ENTE</name>
<sequence length="343" mass="39484">MISKQTVLMTTFFLVFTTYLFLFSIVSDERSFYTSYEEYYSSENVSYPKVGLNEEVWQTLSNDKANLKEANFSGFNWALDYSFLLPGKYRDSLTLSSGHFFKPSEREDSVVIGKDVFKLLSKEERSRGKVKLDNEWVPIVGVLAKSPFDANVFLNPASPHFLKKYLSGVTGLSMTRYKQDKKWQQIVDKVKIPESDSGFRSPSYSLTRDEFEQGSHRFDLFYLELLLVSSLSVMMQFYQRLDAWRLELAIRKLVGASEARLVWDTFQKYLKTMTLSFILSLVVVLSGTKFMEKSLPFTFQSALLGSTQVTGVFIVMVLFFFSLSVVSVKIMTVSQLLREVRDV</sequence>
<accession>A0A430ABW1</accession>